<evidence type="ECO:0000256" key="3">
    <source>
        <dbReference type="ARBA" id="ARBA00022741"/>
    </source>
</evidence>
<evidence type="ECO:0000259" key="8">
    <source>
        <dbReference type="Pfam" id="PF07005"/>
    </source>
</evidence>
<sequence>MAKVLVVADDLTGANASAAGFARAGMRAVTLGRADEWSAITRFHPQFDTIVVTTDSRHADVQDVSGPIDDAVRAGWPVELLSTRVDTTLRGNIGVATEAMLTAVRALSDRRVTALCMTAHPDAGRVTVDGHQLLRGSRLEHTELARDPRTPVDTSDVGELLTRSTDLRVGYLRLRAVTSQHEELVETIRALLGEDIDVIVADALTTEHLDHVAAAAVAAGEGVQWVTVDPGPGALAMATALGLPDQSGSGPLLAVSGSATELTRAQLQRLISERDCHVVRPTTLPDSVVPDVDATVPDVVRTLEQAGPGEIVLVATVIDNSDLRRLSPEEGDELPVALGEITRRTLAQSAVDGLFTTGGDITAAVLHHLDGQGLEVEDEVVPLAVAGGIVSGPHSGLPMVTKGGLVGDTETTVLCLDRLCEMVHARRRAVRAAPSLTTQSHTPPIHDNGPSGP</sequence>
<dbReference type="Pfam" id="PF07005">
    <property type="entry name" value="SBD_N"/>
    <property type="match status" value="1"/>
</dbReference>
<evidence type="ECO:0000256" key="6">
    <source>
        <dbReference type="ARBA" id="ARBA00023277"/>
    </source>
</evidence>
<feature type="domain" description="Four-carbon acid sugar kinase N-terminal" evidence="8">
    <location>
        <begin position="5"/>
        <end position="234"/>
    </location>
</feature>
<dbReference type="Gene3D" id="3.40.50.10840">
    <property type="entry name" value="Putative sugar-binding, N-terminal domain"/>
    <property type="match status" value="1"/>
</dbReference>
<reference evidence="10 11" key="1">
    <citation type="submission" date="2024-02" db="EMBL/GenBank/DDBJ databases">
        <title>Janibacter sp. nov., isolated from gut of marine sandworm.</title>
        <authorList>
            <person name="Kim B."/>
            <person name="Jun M.O."/>
            <person name="Shin N.-R."/>
        </authorList>
    </citation>
    <scope>NUCLEOTIDE SEQUENCE [LARGE SCALE GENOMIC DNA]</scope>
    <source>
        <strain evidence="10 11">A1S7</strain>
    </source>
</reference>
<dbReference type="Pfam" id="PF17042">
    <property type="entry name" value="NBD_C"/>
    <property type="match status" value="1"/>
</dbReference>
<dbReference type="GO" id="GO:0016301">
    <property type="term" value="F:kinase activity"/>
    <property type="evidence" value="ECO:0007669"/>
    <property type="project" value="UniProtKB-KW"/>
</dbReference>
<evidence type="ECO:0000256" key="7">
    <source>
        <dbReference type="SAM" id="MobiDB-lite"/>
    </source>
</evidence>
<evidence type="ECO:0000256" key="1">
    <source>
        <dbReference type="ARBA" id="ARBA00005715"/>
    </source>
</evidence>
<evidence type="ECO:0000256" key="5">
    <source>
        <dbReference type="ARBA" id="ARBA00022840"/>
    </source>
</evidence>
<dbReference type="InterPro" id="IPR042213">
    <property type="entry name" value="NBD_C_sf"/>
</dbReference>
<comment type="similarity">
    <text evidence="1">Belongs to the four-carbon acid sugar kinase family.</text>
</comment>
<evidence type="ECO:0000259" key="9">
    <source>
        <dbReference type="Pfam" id="PF17042"/>
    </source>
</evidence>
<gene>
    <name evidence="10" type="ORF">V1351_06245</name>
</gene>
<name>A0ABZ2MKS9_9MICO</name>
<keyword evidence="3" id="KW-0547">Nucleotide-binding</keyword>
<proteinExistence type="inferred from homology"/>
<evidence type="ECO:0000256" key="4">
    <source>
        <dbReference type="ARBA" id="ARBA00022777"/>
    </source>
</evidence>
<evidence type="ECO:0000313" key="11">
    <source>
        <dbReference type="Proteomes" id="UP001382727"/>
    </source>
</evidence>
<feature type="domain" description="Four-carbon acid sugar kinase nucleotide binding" evidence="9">
    <location>
        <begin position="253"/>
        <end position="411"/>
    </location>
</feature>
<dbReference type="InterPro" id="IPR031475">
    <property type="entry name" value="NBD_C"/>
</dbReference>
<dbReference type="InterPro" id="IPR010737">
    <property type="entry name" value="4-carb_acid_sugar_kinase_N"/>
</dbReference>
<dbReference type="EMBL" id="CP144913">
    <property type="protein sequence ID" value="WXB77670.1"/>
    <property type="molecule type" value="Genomic_DNA"/>
</dbReference>
<dbReference type="SUPFAM" id="SSF142764">
    <property type="entry name" value="YgbK-like"/>
    <property type="match status" value="1"/>
</dbReference>
<evidence type="ECO:0000313" key="10">
    <source>
        <dbReference type="EMBL" id="WXB77670.1"/>
    </source>
</evidence>
<keyword evidence="5" id="KW-0067">ATP-binding</keyword>
<keyword evidence="6" id="KW-0119">Carbohydrate metabolism</keyword>
<keyword evidence="4 10" id="KW-0418">Kinase</keyword>
<keyword evidence="2" id="KW-0808">Transferase</keyword>
<evidence type="ECO:0000256" key="2">
    <source>
        <dbReference type="ARBA" id="ARBA00022679"/>
    </source>
</evidence>
<feature type="region of interest" description="Disordered" evidence="7">
    <location>
        <begin position="431"/>
        <end position="453"/>
    </location>
</feature>
<organism evidence="10 11">
    <name type="scientific">Janibacter alittae</name>
    <dbReference type="NCBI Taxonomy" id="3115209"/>
    <lineage>
        <taxon>Bacteria</taxon>
        <taxon>Bacillati</taxon>
        <taxon>Actinomycetota</taxon>
        <taxon>Actinomycetes</taxon>
        <taxon>Micrococcales</taxon>
        <taxon>Intrasporangiaceae</taxon>
        <taxon>Janibacter</taxon>
    </lineage>
</organism>
<dbReference type="Gene3D" id="3.40.980.20">
    <property type="entry name" value="Four-carbon acid sugar kinase, nucleotide binding domain"/>
    <property type="match status" value="1"/>
</dbReference>
<dbReference type="Proteomes" id="UP001382727">
    <property type="component" value="Chromosome"/>
</dbReference>
<protein>
    <submittedName>
        <fullName evidence="10">Four-carbon acid sugar kinase family protein</fullName>
    </submittedName>
</protein>
<dbReference type="InterPro" id="IPR037051">
    <property type="entry name" value="4-carb_acid_sugar_kinase_N_sf"/>
</dbReference>
<keyword evidence="11" id="KW-1185">Reference proteome</keyword>
<dbReference type="RefSeq" id="WP_338751779.1">
    <property type="nucleotide sequence ID" value="NZ_CP144913.1"/>
</dbReference>
<accession>A0ABZ2MKS9</accession>